<dbReference type="PROSITE" id="PS51257">
    <property type="entry name" value="PROKAR_LIPOPROTEIN"/>
    <property type="match status" value="1"/>
</dbReference>
<evidence type="ECO:0000313" key="3">
    <source>
        <dbReference type="Proteomes" id="UP000320811"/>
    </source>
</evidence>
<sequence length="90" mass="10238">MKRGKKIIRLLLISAGIFLLVIAIAGCILYSQQERLTQMAVRELNKQLPGELVIASSSISPFSNFPYISIALHDVRFFRDKKWMGLLCTR</sequence>
<keyword evidence="3" id="KW-1185">Reference proteome</keyword>
<dbReference type="RefSeq" id="WP_145665773.1">
    <property type="nucleotide sequence ID" value="NZ_VIWO01000002.1"/>
</dbReference>
<protein>
    <submittedName>
        <fullName evidence="2">Uncharacterized protein</fullName>
    </submittedName>
</protein>
<evidence type="ECO:0000313" key="2">
    <source>
        <dbReference type="EMBL" id="TWF42377.1"/>
    </source>
</evidence>
<evidence type="ECO:0000256" key="1">
    <source>
        <dbReference type="SAM" id="Phobius"/>
    </source>
</evidence>
<feature type="transmembrane region" description="Helical" evidence="1">
    <location>
        <begin position="7"/>
        <end position="32"/>
    </location>
</feature>
<reference evidence="2 3" key="1">
    <citation type="submission" date="2019-06" db="EMBL/GenBank/DDBJ databases">
        <title>Sorghum-associated microbial communities from plants grown in Nebraska, USA.</title>
        <authorList>
            <person name="Schachtman D."/>
        </authorList>
    </citation>
    <scope>NUCLEOTIDE SEQUENCE [LARGE SCALE GENOMIC DNA]</scope>
    <source>
        <strain evidence="2 3">1209</strain>
    </source>
</reference>
<keyword evidence="1" id="KW-0472">Membrane</keyword>
<proteinExistence type="predicted"/>
<dbReference type="AlphaFoldDB" id="A0A561PW99"/>
<keyword evidence="1" id="KW-0812">Transmembrane</keyword>
<name>A0A561PW99_9BACT</name>
<dbReference type="Proteomes" id="UP000320811">
    <property type="component" value="Unassembled WGS sequence"/>
</dbReference>
<dbReference type="EMBL" id="VIWO01000002">
    <property type="protein sequence ID" value="TWF42377.1"/>
    <property type="molecule type" value="Genomic_DNA"/>
</dbReference>
<comment type="caution">
    <text evidence="2">The sequence shown here is derived from an EMBL/GenBank/DDBJ whole genome shotgun (WGS) entry which is preliminary data.</text>
</comment>
<gene>
    <name evidence="2" type="ORF">FHW36_102132</name>
</gene>
<accession>A0A561PW99</accession>
<keyword evidence="1" id="KW-1133">Transmembrane helix</keyword>
<organism evidence="2 3">
    <name type="scientific">Chitinophaga polysaccharea</name>
    <dbReference type="NCBI Taxonomy" id="1293035"/>
    <lineage>
        <taxon>Bacteria</taxon>
        <taxon>Pseudomonadati</taxon>
        <taxon>Bacteroidota</taxon>
        <taxon>Chitinophagia</taxon>
        <taxon>Chitinophagales</taxon>
        <taxon>Chitinophagaceae</taxon>
        <taxon>Chitinophaga</taxon>
    </lineage>
</organism>
<dbReference type="OrthoDB" id="1489065at2"/>